<evidence type="ECO:0000256" key="1">
    <source>
        <dbReference type="SAM" id="MobiDB-lite"/>
    </source>
</evidence>
<dbReference type="Proteomes" id="UP000023152">
    <property type="component" value="Unassembled WGS sequence"/>
</dbReference>
<accession>X6N0K4</accession>
<sequence length="312" mass="35267">MNCNRFVKFHSEEECLKTVKYLQQHGNFRDKPLHVRVKSSNVFKTLPGDIGAPPAPLLNQIPTEEPNLGDMVMPMDNVMGQDIDSYDAALFFFFFLLLSLIAVFRDWMTFNLFVCCASLKKKNKNKKNKMAMYIADPTGQMFGAGMIDYDTLPQRGGIESARAQGKVHQDKRARENIHSNFIGGKVVDERVSDLMPRSDEGGTRENNLSSGATRKPSTYDQQQTSDYPSSFQFYEKEVFLKVFQQMNREKDLGIPSSMAGRDQRVISESILEPISLNPVYVCIGLISVALNCLFCFVFAIDCNNQQILHIGT</sequence>
<proteinExistence type="predicted"/>
<protein>
    <submittedName>
        <fullName evidence="3">Uncharacterized protein</fullName>
    </submittedName>
</protein>
<keyword evidence="2" id="KW-0472">Membrane</keyword>
<keyword evidence="2" id="KW-0812">Transmembrane</keyword>
<feature type="compositionally biased region" description="Polar residues" evidence="1">
    <location>
        <begin position="204"/>
        <end position="225"/>
    </location>
</feature>
<evidence type="ECO:0000313" key="4">
    <source>
        <dbReference type="Proteomes" id="UP000023152"/>
    </source>
</evidence>
<keyword evidence="2" id="KW-1133">Transmembrane helix</keyword>
<feature type="transmembrane region" description="Helical" evidence="2">
    <location>
        <begin position="89"/>
        <end position="119"/>
    </location>
</feature>
<feature type="transmembrane region" description="Helical" evidence="2">
    <location>
        <begin position="279"/>
        <end position="300"/>
    </location>
</feature>
<dbReference type="EMBL" id="ASPP01013839">
    <property type="protein sequence ID" value="ETO19274.1"/>
    <property type="molecule type" value="Genomic_DNA"/>
</dbReference>
<evidence type="ECO:0000256" key="2">
    <source>
        <dbReference type="SAM" id="Phobius"/>
    </source>
</evidence>
<name>X6N0K4_RETFI</name>
<dbReference type="AlphaFoldDB" id="X6N0K4"/>
<gene>
    <name evidence="3" type="ORF">RFI_17955</name>
</gene>
<feature type="region of interest" description="Disordered" evidence="1">
    <location>
        <begin position="195"/>
        <end position="225"/>
    </location>
</feature>
<comment type="caution">
    <text evidence="3">The sequence shown here is derived from an EMBL/GenBank/DDBJ whole genome shotgun (WGS) entry which is preliminary data.</text>
</comment>
<evidence type="ECO:0000313" key="3">
    <source>
        <dbReference type="EMBL" id="ETO19274.1"/>
    </source>
</evidence>
<keyword evidence="4" id="KW-1185">Reference proteome</keyword>
<organism evidence="3 4">
    <name type="scientific">Reticulomyxa filosa</name>
    <dbReference type="NCBI Taxonomy" id="46433"/>
    <lineage>
        <taxon>Eukaryota</taxon>
        <taxon>Sar</taxon>
        <taxon>Rhizaria</taxon>
        <taxon>Retaria</taxon>
        <taxon>Foraminifera</taxon>
        <taxon>Monothalamids</taxon>
        <taxon>Reticulomyxidae</taxon>
        <taxon>Reticulomyxa</taxon>
    </lineage>
</organism>
<reference evidence="3 4" key="1">
    <citation type="journal article" date="2013" name="Curr. Biol.">
        <title>The Genome of the Foraminiferan Reticulomyxa filosa.</title>
        <authorList>
            <person name="Glockner G."/>
            <person name="Hulsmann N."/>
            <person name="Schleicher M."/>
            <person name="Noegel A.A."/>
            <person name="Eichinger L."/>
            <person name="Gallinger C."/>
            <person name="Pawlowski J."/>
            <person name="Sierra R."/>
            <person name="Euteneuer U."/>
            <person name="Pillet L."/>
            <person name="Moustafa A."/>
            <person name="Platzer M."/>
            <person name="Groth M."/>
            <person name="Szafranski K."/>
            <person name="Schliwa M."/>
        </authorList>
    </citation>
    <scope>NUCLEOTIDE SEQUENCE [LARGE SCALE GENOMIC DNA]</scope>
</reference>